<dbReference type="InterPro" id="IPR004358">
    <property type="entry name" value="Sig_transdc_His_kin-like_C"/>
</dbReference>
<name>A0A4Y7X9D2_9GAMM</name>
<evidence type="ECO:0000256" key="6">
    <source>
        <dbReference type="ARBA" id="ARBA00022692"/>
    </source>
</evidence>
<evidence type="ECO:0000256" key="4">
    <source>
        <dbReference type="ARBA" id="ARBA00022553"/>
    </source>
</evidence>
<evidence type="ECO:0000256" key="7">
    <source>
        <dbReference type="ARBA" id="ARBA00022777"/>
    </source>
</evidence>
<feature type="domain" description="HAMP" evidence="13">
    <location>
        <begin position="185"/>
        <end position="237"/>
    </location>
</feature>
<evidence type="ECO:0000313" key="14">
    <source>
        <dbReference type="EMBL" id="TEU24175.1"/>
    </source>
</evidence>
<feature type="domain" description="Histidine kinase" evidence="12">
    <location>
        <begin position="245"/>
        <end position="459"/>
    </location>
</feature>
<evidence type="ECO:0000256" key="11">
    <source>
        <dbReference type="SAM" id="Phobius"/>
    </source>
</evidence>
<dbReference type="PROSITE" id="PS50885">
    <property type="entry name" value="HAMP"/>
    <property type="match status" value="1"/>
</dbReference>
<keyword evidence="10 11" id="KW-0472">Membrane</keyword>
<keyword evidence="6 11" id="KW-0812">Transmembrane</keyword>
<proteinExistence type="predicted"/>
<keyword evidence="5" id="KW-0808">Transferase</keyword>
<dbReference type="InterPro" id="IPR005467">
    <property type="entry name" value="His_kinase_dom"/>
</dbReference>
<evidence type="ECO:0000259" key="13">
    <source>
        <dbReference type="PROSITE" id="PS50885"/>
    </source>
</evidence>
<dbReference type="CDD" id="cd00075">
    <property type="entry name" value="HATPase"/>
    <property type="match status" value="1"/>
</dbReference>
<evidence type="ECO:0000256" key="1">
    <source>
        <dbReference type="ARBA" id="ARBA00000085"/>
    </source>
</evidence>
<dbReference type="AlphaFoldDB" id="A0A4Y7X9D2"/>
<feature type="transmembrane region" description="Helical" evidence="11">
    <location>
        <begin position="21"/>
        <end position="42"/>
    </location>
</feature>
<keyword evidence="8 11" id="KW-1133">Transmembrane helix</keyword>
<keyword evidence="4" id="KW-0597">Phosphoprotein</keyword>
<evidence type="ECO:0000313" key="15">
    <source>
        <dbReference type="Proteomes" id="UP000297834"/>
    </source>
</evidence>
<dbReference type="STRING" id="1120977.GCA_000619845_02237"/>
<dbReference type="GO" id="GO:0000155">
    <property type="term" value="F:phosphorelay sensor kinase activity"/>
    <property type="evidence" value="ECO:0007669"/>
    <property type="project" value="InterPro"/>
</dbReference>
<feature type="transmembrane region" description="Helical" evidence="11">
    <location>
        <begin position="161"/>
        <end position="184"/>
    </location>
</feature>
<dbReference type="CDD" id="cd00082">
    <property type="entry name" value="HisKA"/>
    <property type="match status" value="1"/>
</dbReference>
<dbReference type="GO" id="GO:0005886">
    <property type="term" value="C:plasma membrane"/>
    <property type="evidence" value="ECO:0007669"/>
    <property type="project" value="TreeGrafter"/>
</dbReference>
<dbReference type="Pfam" id="PF00512">
    <property type="entry name" value="HisKA"/>
    <property type="match status" value="1"/>
</dbReference>
<dbReference type="InterPro" id="IPR003661">
    <property type="entry name" value="HisK_dim/P_dom"/>
</dbReference>
<dbReference type="PANTHER" id="PTHR45436">
    <property type="entry name" value="SENSOR HISTIDINE KINASE YKOH"/>
    <property type="match status" value="1"/>
</dbReference>
<sequence>MPLTLPAFRILSPQQRSLRQKLLFSLTAFSVLLFLLLGYSAYRIALEETQEILDQQMKEMAYFLAETSIDHLDSAFRPNHRYDETDVFIDIWTYPSAHASQRKQVLREDPDRIRLPRMAQPQFQQVHSSRGELKVFVLPLPDRQIQISQQLKVRRHLAQELALSMLIPYVLLVPFLVLGLGLLIRRLFKPVDALQRTIASRNHGDLTQIDTRHLPLEIKPAIDEFNQLFQRIEQAQQQQQQFIADAAHELRSPITALNLQLKVLQKTLPAELTQDRNFASLTQGLQRIQHLVLQMMTLAHQETQSASPQPLTDLVVQVHFVIEQLMLSARKKQIELGLDSRITQLQVAADPVQLQSILFNMIDNAIKYTPVGGEIAICLTQDAHRVYLSIEDSGPGVAATDYPKLTERFVRLPQTHQDIVGSGLGLAIVKNAVQHLGGSLEFSQSVRLGGLMVKVSLPY</sequence>
<dbReference type="PRINTS" id="PR00344">
    <property type="entry name" value="BCTRLSENSOR"/>
</dbReference>
<evidence type="ECO:0000259" key="12">
    <source>
        <dbReference type="PROSITE" id="PS50109"/>
    </source>
</evidence>
<evidence type="ECO:0000256" key="3">
    <source>
        <dbReference type="ARBA" id="ARBA00012438"/>
    </source>
</evidence>
<evidence type="ECO:0000256" key="2">
    <source>
        <dbReference type="ARBA" id="ARBA00004141"/>
    </source>
</evidence>
<dbReference type="Gene3D" id="1.10.287.130">
    <property type="match status" value="1"/>
</dbReference>
<keyword evidence="7 14" id="KW-0418">Kinase</keyword>
<keyword evidence="15" id="KW-1185">Reference proteome</keyword>
<dbReference type="SMART" id="SM00388">
    <property type="entry name" value="HisKA"/>
    <property type="match status" value="1"/>
</dbReference>
<dbReference type="InterPro" id="IPR036890">
    <property type="entry name" value="HATPase_C_sf"/>
</dbReference>
<comment type="subcellular location">
    <subcellularLocation>
        <location evidence="2">Membrane</location>
        <topology evidence="2">Multi-pass membrane protein</topology>
    </subcellularLocation>
</comment>
<dbReference type="RefSeq" id="WP_134245278.1">
    <property type="nucleotide sequence ID" value="NZ_SNTY01000067.1"/>
</dbReference>
<dbReference type="InterPro" id="IPR003660">
    <property type="entry name" value="HAMP_dom"/>
</dbReference>
<comment type="catalytic activity">
    <reaction evidence="1">
        <text>ATP + protein L-histidine = ADP + protein N-phospho-L-histidine.</text>
        <dbReference type="EC" id="2.7.13.3"/>
    </reaction>
</comment>
<dbReference type="EMBL" id="SNTY01000067">
    <property type="protein sequence ID" value="TEU24175.1"/>
    <property type="molecule type" value="Genomic_DNA"/>
</dbReference>
<dbReference type="SMART" id="SM00387">
    <property type="entry name" value="HATPase_c"/>
    <property type="match status" value="1"/>
</dbReference>
<dbReference type="InterPro" id="IPR050428">
    <property type="entry name" value="TCS_sensor_his_kinase"/>
</dbReference>
<evidence type="ECO:0000256" key="9">
    <source>
        <dbReference type="ARBA" id="ARBA00023012"/>
    </source>
</evidence>
<accession>A0A4Y7X9D2</accession>
<dbReference type="PANTHER" id="PTHR45436:SF15">
    <property type="entry name" value="SENSOR HISTIDINE KINASE CUSS"/>
    <property type="match status" value="1"/>
</dbReference>
<evidence type="ECO:0000256" key="10">
    <source>
        <dbReference type="ARBA" id="ARBA00023136"/>
    </source>
</evidence>
<evidence type="ECO:0000256" key="5">
    <source>
        <dbReference type="ARBA" id="ARBA00022679"/>
    </source>
</evidence>
<dbReference type="EC" id="2.7.13.3" evidence="3"/>
<dbReference type="InterPro" id="IPR003594">
    <property type="entry name" value="HATPase_dom"/>
</dbReference>
<dbReference type="Pfam" id="PF02518">
    <property type="entry name" value="HATPase_c"/>
    <property type="match status" value="1"/>
</dbReference>
<dbReference type="SUPFAM" id="SSF47384">
    <property type="entry name" value="Homodimeric domain of signal transducing histidine kinase"/>
    <property type="match status" value="1"/>
</dbReference>
<dbReference type="OrthoDB" id="9809766at2"/>
<keyword evidence="9" id="KW-0902">Two-component regulatory system</keyword>
<comment type="caution">
    <text evidence="14">The sequence shown here is derived from an EMBL/GenBank/DDBJ whole genome shotgun (WGS) entry which is preliminary data.</text>
</comment>
<gene>
    <name evidence="14" type="ORF">E2B99_12205</name>
</gene>
<evidence type="ECO:0000256" key="8">
    <source>
        <dbReference type="ARBA" id="ARBA00022989"/>
    </source>
</evidence>
<reference evidence="14 15" key="1">
    <citation type="submission" date="2019-03" db="EMBL/GenBank/DDBJ databases">
        <title>Alkanindiges illinoisensis: a potential pathogenic isolated from ascites of a gastric cancer patient with abdominal metastasis.</title>
        <authorList>
            <person name="Hu X."/>
            <person name="Yang B."/>
            <person name="Yan X."/>
            <person name="Lin L."/>
            <person name="Zhao H."/>
            <person name="Zhou F."/>
            <person name="Su B."/>
            <person name="Chen J."/>
            <person name="Rui Y."/>
            <person name="Wang Q."/>
            <person name="Zheng L."/>
        </authorList>
    </citation>
    <scope>NUCLEOTIDE SEQUENCE [LARGE SCALE GENOMIC DNA]</scope>
    <source>
        <strain evidence="14 15">NFYY 23406</strain>
    </source>
</reference>
<protein>
    <recommendedName>
        <fullName evidence="3">histidine kinase</fullName>
        <ecNumber evidence="3">2.7.13.3</ecNumber>
    </recommendedName>
</protein>
<dbReference type="SUPFAM" id="SSF55874">
    <property type="entry name" value="ATPase domain of HSP90 chaperone/DNA topoisomerase II/histidine kinase"/>
    <property type="match status" value="1"/>
</dbReference>
<dbReference type="InterPro" id="IPR036097">
    <property type="entry name" value="HisK_dim/P_sf"/>
</dbReference>
<dbReference type="Proteomes" id="UP000297834">
    <property type="component" value="Unassembled WGS sequence"/>
</dbReference>
<dbReference type="PROSITE" id="PS50109">
    <property type="entry name" value="HIS_KIN"/>
    <property type="match status" value="1"/>
</dbReference>
<dbReference type="Gene3D" id="3.30.565.10">
    <property type="entry name" value="Histidine kinase-like ATPase, C-terminal domain"/>
    <property type="match status" value="1"/>
</dbReference>
<organism evidence="14 15">
    <name type="scientific">Alkanindiges illinoisensis</name>
    <dbReference type="NCBI Taxonomy" id="197183"/>
    <lineage>
        <taxon>Bacteria</taxon>
        <taxon>Pseudomonadati</taxon>
        <taxon>Pseudomonadota</taxon>
        <taxon>Gammaproteobacteria</taxon>
        <taxon>Moraxellales</taxon>
        <taxon>Moraxellaceae</taxon>
        <taxon>Alkanindiges</taxon>
    </lineage>
</organism>